<dbReference type="GO" id="GO:0005886">
    <property type="term" value="C:plasma membrane"/>
    <property type="evidence" value="ECO:0007669"/>
    <property type="project" value="UniProtKB-SubCell"/>
</dbReference>
<dbReference type="GO" id="GO:0019646">
    <property type="term" value="P:aerobic electron transport chain"/>
    <property type="evidence" value="ECO:0007669"/>
    <property type="project" value="TreeGrafter"/>
</dbReference>
<keyword evidence="6 7" id="KW-0472">Membrane</keyword>
<feature type="transmembrane region" description="Helical" evidence="7">
    <location>
        <begin position="84"/>
        <end position="103"/>
    </location>
</feature>
<dbReference type="RefSeq" id="WP_069320451.1">
    <property type="nucleotide sequence ID" value="NZ_MDDS01000024.1"/>
</dbReference>
<evidence type="ECO:0000313" key="8">
    <source>
        <dbReference type="EMBL" id="ODP37729.1"/>
    </source>
</evidence>
<dbReference type="GO" id="GO:0016682">
    <property type="term" value="F:oxidoreductase activity, acting on diphenols and related substances as donors, oxygen as acceptor"/>
    <property type="evidence" value="ECO:0007669"/>
    <property type="project" value="TreeGrafter"/>
</dbReference>
<comment type="similarity">
    <text evidence="2">Belongs to the cytochrome ubiquinol oxidase subunit 2 family.</text>
</comment>
<keyword evidence="4 7" id="KW-0812">Transmembrane</keyword>
<dbReference type="Pfam" id="PF02322">
    <property type="entry name" value="Cyt_bd_oxida_II"/>
    <property type="match status" value="1"/>
</dbReference>
<name>A0A1E3LVI4_9SPHN</name>
<feature type="transmembrane region" description="Helical" evidence="7">
    <location>
        <begin position="159"/>
        <end position="182"/>
    </location>
</feature>
<dbReference type="EMBL" id="MDDS01000024">
    <property type="protein sequence ID" value="ODP37729.1"/>
    <property type="molecule type" value="Genomic_DNA"/>
</dbReference>
<dbReference type="PIRSF" id="PIRSF000267">
    <property type="entry name" value="Cyt_oxidse_sub2"/>
    <property type="match status" value="1"/>
</dbReference>
<evidence type="ECO:0000256" key="2">
    <source>
        <dbReference type="ARBA" id="ARBA00007543"/>
    </source>
</evidence>
<evidence type="ECO:0000256" key="7">
    <source>
        <dbReference type="SAM" id="Phobius"/>
    </source>
</evidence>
<dbReference type="GO" id="GO:0070069">
    <property type="term" value="C:cytochrome complex"/>
    <property type="evidence" value="ECO:0007669"/>
    <property type="project" value="TreeGrafter"/>
</dbReference>
<evidence type="ECO:0000256" key="1">
    <source>
        <dbReference type="ARBA" id="ARBA00004651"/>
    </source>
</evidence>
<dbReference type="OrthoDB" id="9776710at2"/>
<dbReference type="Proteomes" id="UP000094487">
    <property type="component" value="Unassembled WGS sequence"/>
</dbReference>
<feature type="transmembrane region" description="Helical" evidence="7">
    <location>
        <begin position="228"/>
        <end position="249"/>
    </location>
</feature>
<evidence type="ECO:0000256" key="5">
    <source>
        <dbReference type="ARBA" id="ARBA00022989"/>
    </source>
</evidence>
<dbReference type="STRING" id="1888892.BFL28_01775"/>
<gene>
    <name evidence="8" type="ORF">BFL28_01775</name>
</gene>
<dbReference type="PANTHER" id="PTHR43141:SF4">
    <property type="entry name" value="CYTOCHROME BD2 SUBUNIT II"/>
    <property type="match status" value="1"/>
</dbReference>
<feature type="transmembrane region" description="Helical" evidence="7">
    <location>
        <begin position="261"/>
        <end position="282"/>
    </location>
</feature>
<comment type="subcellular location">
    <subcellularLocation>
        <location evidence="1">Cell membrane</location>
        <topology evidence="1">Multi-pass membrane protein</topology>
    </subcellularLocation>
</comment>
<protein>
    <submittedName>
        <fullName evidence="8">Cytochrome d ubiquinol oxidase subunit II</fullName>
    </submittedName>
</protein>
<feature type="transmembrane region" description="Helical" evidence="7">
    <location>
        <begin position="12"/>
        <end position="39"/>
    </location>
</feature>
<dbReference type="GO" id="GO:0009055">
    <property type="term" value="F:electron transfer activity"/>
    <property type="evidence" value="ECO:0007669"/>
    <property type="project" value="TreeGrafter"/>
</dbReference>
<keyword evidence="3" id="KW-1003">Cell membrane</keyword>
<feature type="transmembrane region" description="Helical" evidence="7">
    <location>
        <begin position="302"/>
        <end position="325"/>
    </location>
</feature>
<dbReference type="InterPro" id="IPR003317">
    <property type="entry name" value="Cyt-d_oxidase_su2"/>
</dbReference>
<comment type="caution">
    <text evidence="8">The sequence shown here is derived from an EMBL/GenBank/DDBJ whole genome shotgun (WGS) entry which is preliminary data.</text>
</comment>
<evidence type="ECO:0000256" key="4">
    <source>
        <dbReference type="ARBA" id="ARBA00022692"/>
    </source>
</evidence>
<evidence type="ECO:0000256" key="3">
    <source>
        <dbReference type="ARBA" id="ARBA00022475"/>
    </source>
</evidence>
<organism evidence="8 9">
    <name type="scientific">Sphingomonas turrisvirgatae</name>
    <dbReference type="NCBI Taxonomy" id="1888892"/>
    <lineage>
        <taxon>Bacteria</taxon>
        <taxon>Pseudomonadati</taxon>
        <taxon>Pseudomonadota</taxon>
        <taxon>Alphaproteobacteria</taxon>
        <taxon>Sphingomonadales</taxon>
        <taxon>Sphingomonadaceae</taxon>
        <taxon>Sphingomonas</taxon>
    </lineage>
</organism>
<dbReference type="AlphaFoldDB" id="A0A1E3LVI4"/>
<keyword evidence="5 7" id="KW-1133">Transmembrane helix</keyword>
<reference evidence="8 9" key="1">
    <citation type="submission" date="2016-08" db="EMBL/GenBank/DDBJ databases">
        <title>Draft genome of the agarase producing Sphingomonas sp. MCT13.</title>
        <authorList>
            <person name="D'Andrea M.M."/>
            <person name="Rossolini G.M."/>
            <person name="Thaller M.C."/>
        </authorList>
    </citation>
    <scope>NUCLEOTIDE SEQUENCE [LARGE SCALE GENOMIC DNA]</scope>
    <source>
        <strain evidence="8 9">MCT13</strain>
    </source>
</reference>
<evidence type="ECO:0000313" key="9">
    <source>
        <dbReference type="Proteomes" id="UP000094487"/>
    </source>
</evidence>
<keyword evidence="9" id="KW-1185">Reference proteome</keyword>
<accession>A0A1E3LVI4</accession>
<feature type="transmembrane region" description="Helical" evidence="7">
    <location>
        <begin position="115"/>
        <end position="139"/>
    </location>
</feature>
<sequence>MTPDLTLATIWAFLIAFAVFAYVVMDGFDLGIGILFPAFEVGEERDKAMNSIAPVWDGNETWLVLGGGGLFAAFPLAYAIVLPALYPPIIAMLLALVFRGVAFEFRWRDPGHRRWWDFAFTAGSFMAALSQGIILGALLQGIKVADRAYAGGWLDWLTPFTLLTGISVVAGYALLGATWLIWKTDRRGQDHAYRLAGWFGLGTLAAIAAVSAATPFLSHGYWERWLDYPQVLLTAQVPLLTAIIAFAFYRSLKKRREARPFFLALGLFLMGFIGLGISIWPYVIPPSVTILDAAAPSASQGFMLIGAGILIPVILAYTAWSYWVFRGKVGTEGYH</sequence>
<dbReference type="NCBIfam" id="TIGR00203">
    <property type="entry name" value="cydB"/>
    <property type="match status" value="1"/>
</dbReference>
<evidence type="ECO:0000256" key="6">
    <source>
        <dbReference type="ARBA" id="ARBA00023136"/>
    </source>
</evidence>
<proteinExistence type="inferred from homology"/>
<feature type="transmembrane region" description="Helical" evidence="7">
    <location>
        <begin position="194"/>
        <end position="216"/>
    </location>
</feature>
<dbReference type="PANTHER" id="PTHR43141">
    <property type="entry name" value="CYTOCHROME BD2 SUBUNIT II"/>
    <property type="match status" value="1"/>
</dbReference>